<reference evidence="1" key="1">
    <citation type="journal article" date="2019" name="PLoS Negl. Trop. Dis.">
        <title>Revisiting the worldwide diversity of Leptospira species in the environment.</title>
        <authorList>
            <person name="Vincent A.T."/>
            <person name="Schiettekatte O."/>
            <person name="Bourhy P."/>
            <person name="Veyrier F.J."/>
            <person name="Picardeau M."/>
        </authorList>
    </citation>
    <scope>NUCLEOTIDE SEQUENCE [LARGE SCALE GENOMIC DNA]</scope>
    <source>
        <strain evidence="1">201800277</strain>
    </source>
</reference>
<dbReference type="OrthoDB" id="331589at2"/>
<organism evidence="1 2">
    <name type="scientific">Leptospira brenneri</name>
    <dbReference type="NCBI Taxonomy" id="2023182"/>
    <lineage>
        <taxon>Bacteria</taxon>
        <taxon>Pseudomonadati</taxon>
        <taxon>Spirochaetota</taxon>
        <taxon>Spirochaetia</taxon>
        <taxon>Leptospirales</taxon>
        <taxon>Leptospiraceae</taxon>
        <taxon>Leptospira</taxon>
    </lineage>
</organism>
<name>A0A5F1ZDT9_9LEPT</name>
<evidence type="ECO:0000313" key="1">
    <source>
        <dbReference type="EMBL" id="TGK97013.1"/>
    </source>
</evidence>
<proteinExistence type="predicted"/>
<evidence type="ECO:0000313" key="2">
    <source>
        <dbReference type="Proteomes" id="UP000297891"/>
    </source>
</evidence>
<keyword evidence="2" id="KW-1185">Reference proteome</keyword>
<dbReference type="AlphaFoldDB" id="A0A5F1ZDT9"/>
<dbReference type="RefSeq" id="WP_135676836.1">
    <property type="nucleotide sequence ID" value="NZ_RQFP01000001.1"/>
</dbReference>
<comment type="caution">
    <text evidence="1">The sequence shown here is derived from an EMBL/GenBank/DDBJ whole genome shotgun (WGS) entry which is preliminary data.</text>
</comment>
<dbReference type="EMBL" id="RQFP01000001">
    <property type="protein sequence ID" value="TGK97013.1"/>
    <property type="molecule type" value="Genomic_DNA"/>
</dbReference>
<dbReference type="Proteomes" id="UP000297891">
    <property type="component" value="Unassembled WGS sequence"/>
</dbReference>
<sequence length="175" mass="20233">MKLLPIVLFLFSCIHSSRGFKEVHYSIPKGNKVLFIHLSNFGISDSYSEAKEINLLILDELEQSGFQVVLGDLVTEESLSSIGDSDHLEVFQNKLKEFTPSEKPRIQIWLEQAEKIGASDLVLLRHSANLEFKSKSLRMFWIRISKKEIIRLDWPFDLKEPLPFREKLLEFQGGK</sequence>
<gene>
    <name evidence="1" type="ORF">EHQ30_10620</name>
</gene>
<protein>
    <submittedName>
        <fullName evidence="1">Uncharacterized protein</fullName>
    </submittedName>
</protein>
<accession>A0A5F1ZDT9</accession>